<proteinExistence type="inferred from homology"/>
<dbReference type="Pfam" id="PF01015">
    <property type="entry name" value="Ribosomal_S3Ae"/>
    <property type="match status" value="1"/>
</dbReference>
<dbReference type="SMART" id="SM01397">
    <property type="entry name" value="Ribosomal_S3Ae"/>
    <property type="match status" value="1"/>
</dbReference>
<sequence length="257" mass="29180">MAIGKNKRITKAGSGNKKKIVDVFARKEHYIVKAPCYFNVTNIGNTIVSKSHGLNKSEDSLKGRIFDINMADLQKDEGQCHRKVQLICEEVQGRNVLTEFHGLRVTRDYLCSQIRKRHTIIEANTEIVTLDGFTLRLFCFGFTKDTYGKKKINCYAKSSQQRAIRARMIRIMRQEASKYQLRDLVKCFIPEGISKKIEKACNVIYPLHSVSIFKVKVIKKPRQDSSRIFEIHTATAEAASVNEPAEAKNLLTANLAA</sequence>
<dbReference type="RefSeq" id="XP_027193580.1">
    <property type="nucleotide sequence ID" value="XM_027337779.1"/>
</dbReference>
<dbReference type="InterPro" id="IPR001593">
    <property type="entry name" value="Ribosomal_eS1"/>
</dbReference>
<dbReference type="PANTHER" id="PTHR11830">
    <property type="entry name" value="40S RIBOSOMAL PROTEIN S3A"/>
    <property type="match status" value="1"/>
</dbReference>
<evidence type="ECO:0000256" key="2">
    <source>
        <dbReference type="ARBA" id="ARBA00022980"/>
    </source>
</evidence>
<dbReference type="InterPro" id="IPR027500">
    <property type="entry name" value="Ribosomal_eS1_euk"/>
</dbReference>
<name>A0A6P6XJ68_DERPT</name>
<reference evidence="6" key="1">
    <citation type="submission" date="2025-08" db="UniProtKB">
        <authorList>
            <consortium name="RefSeq"/>
        </authorList>
    </citation>
    <scope>IDENTIFICATION</scope>
    <source>
        <strain evidence="6">Airmid</strain>
    </source>
</reference>
<organism evidence="5 6">
    <name type="scientific">Dermatophagoides pteronyssinus</name>
    <name type="common">European house dust mite</name>
    <dbReference type="NCBI Taxonomy" id="6956"/>
    <lineage>
        <taxon>Eukaryota</taxon>
        <taxon>Metazoa</taxon>
        <taxon>Ecdysozoa</taxon>
        <taxon>Arthropoda</taxon>
        <taxon>Chelicerata</taxon>
        <taxon>Arachnida</taxon>
        <taxon>Acari</taxon>
        <taxon>Acariformes</taxon>
        <taxon>Sarcoptiformes</taxon>
        <taxon>Astigmata</taxon>
        <taxon>Psoroptidia</taxon>
        <taxon>Analgoidea</taxon>
        <taxon>Pyroglyphidae</taxon>
        <taxon>Dermatophagoidinae</taxon>
        <taxon>Dermatophagoides</taxon>
    </lineage>
</organism>
<dbReference type="KEGG" id="dpte:113788315"/>
<comment type="subunit">
    <text evidence="4">Component of the small ribosomal subunit. Mature ribosomes consist of a small (40S) and a large (60S) subunit. The 40S subunit contains about 33 different proteins and 1 molecule of RNA (18S). The 60S subunit contains about 49 different proteins and 3 molecules of RNA (28S, 5.8S and 5S).</text>
</comment>
<comment type="subcellular location">
    <subcellularLocation>
        <location evidence="4">Cytoplasm</location>
    </subcellularLocation>
</comment>
<accession>A0A6P6XJ68</accession>
<dbReference type="GO" id="GO:0003735">
    <property type="term" value="F:structural constituent of ribosome"/>
    <property type="evidence" value="ECO:0007669"/>
    <property type="project" value="UniProtKB-UniRule"/>
</dbReference>
<evidence type="ECO:0000256" key="1">
    <source>
        <dbReference type="ARBA" id="ARBA00022490"/>
    </source>
</evidence>
<dbReference type="InParanoid" id="A0A6P6XJ68"/>
<feature type="initiator methionine" description="Removed" evidence="4">
    <location>
        <position position="1"/>
    </location>
</feature>
<dbReference type="HAMAP" id="MF_03122">
    <property type="entry name" value="Ribosomal_eS1_euk"/>
    <property type="match status" value="1"/>
</dbReference>
<dbReference type="OrthoDB" id="9834376at2759"/>
<dbReference type="GO" id="GO:0006412">
    <property type="term" value="P:translation"/>
    <property type="evidence" value="ECO:0007669"/>
    <property type="project" value="UniProtKB-UniRule"/>
</dbReference>
<dbReference type="GO" id="GO:0022627">
    <property type="term" value="C:cytosolic small ribosomal subunit"/>
    <property type="evidence" value="ECO:0007669"/>
    <property type="project" value="UniProtKB-UniRule"/>
</dbReference>
<dbReference type="AlphaFoldDB" id="A0A6P6XJ68"/>
<protein>
    <recommendedName>
        <fullName evidence="4">Small ribosomal subunit protein eS1</fullName>
    </recommendedName>
</protein>
<comment type="similarity">
    <text evidence="4">Belongs to the eukaryotic ribosomal protein eS1 family.</text>
</comment>
<keyword evidence="3 4" id="KW-0687">Ribonucleoprotein</keyword>
<keyword evidence="1 4" id="KW-0963">Cytoplasm</keyword>
<gene>
    <name evidence="6" type="primary">LOC113788315</name>
</gene>
<evidence type="ECO:0000313" key="5">
    <source>
        <dbReference type="Proteomes" id="UP000515146"/>
    </source>
</evidence>
<evidence type="ECO:0000256" key="3">
    <source>
        <dbReference type="ARBA" id="ARBA00023274"/>
    </source>
</evidence>
<dbReference type="Proteomes" id="UP000515146">
    <property type="component" value="Unplaced"/>
</dbReference>
<evidence type="ECO:0000313" key="6">
    <source>
        <dbReference type="RefSeq" id="XP_027193580.1"/>
    </source>
</evidence>
<evidence type="ECO:0000256" key="4">
    <source>
        <dbReference type="HAMAP-Rule" id="MF_03122"/>
    </source>
</evidence>
<keyword evidence="5" id="KW-1185">Reference proteome</keyword>
<keyword evidence="2 4" id="KW-0689">Ribosomal protein</keyword>